<dbReference type="SUPFAM" id="SSF103473">
    <property type="entry name" value="MFS general substrate transporter"/>
    <property type="match status" value="1"/>
</dbReference>
<evidence type="ECO:0000313" key="7">
    <source>
        <dbReference type="Proteomes" id="UP000321121"/>
    </source>
</evidence>
<sequence>MSTLPGLRLAAALCLITTAVNLQAPYYDALAAHDGFGATATGVAFACYVLGILPVLLLGGGLPERFGRRALIAVALGLCLAATLLTLIAPGVITLGLARLLMGIASALTAASAPGYMRALMPAGDGRRATAWVTASTSLGFGLGAALTSLSLLREPSLTPPSLWGYLLAASLALAGLWRLRDDSPVTSGAVRIRLPAYPPGAATFGAAILLAWATVGLVIALLPGVLERHALSAWSGFATLGICSGGVLFQPLARRLAPATSVRLGLAILPLTYALIAWGALEGQLLAVLLGTLGASSACYGFLYLGGLSGVLETAGDRPDRASAGFFLLAYLGFSVPVVVTGGLMERLGQAGALTAFGVTLFGACLLVATRLWRQQQRAGLATRDPA</sequence>
<name>A0ABQ0U1R9_9GAMM</name>
<feature type="transmembrane region" description="Helical" evidence="4">
    <location>
        <begin position="99"/>
        <end position="117"/>
    </location>
</feature>
<dbReference type="Proteomes" id="UP000321121">
    <property type="component" value="Unassembled WGS sequence"/>
</dbReference>
<evidence type="ECO:0000256" key="3">
    <source>
        <dbReference type="ARBA" id="ARBA00023136"/>
    </source>
</evidence>
<dbReference type="PROSITE" id="PS50850">
    <property type="entry name" value="MFS"/>
    <property type="match status" value="1"/>
</dbReference>
<feature type="transmembrane region" description="Helical" evidence="4">
    <location>
        <begin position="288"/>
        <end position="313"/>
    </location>
</feature>
<reference evidence="6 7" key="1">
    <citation type="submission" date="2019-07" db="EMBL/GenBank/DDBJ databases">
        <title>Whole genome shotgun sequence of Halomonas halophila NBRC 102604.</title>
        <authorList>
            <person name="Hosoyama A."/>
            <person name="Uohara A."/>
            <person name="Ohji S."/>
            <person name="Ichikawa N."/>
        </authorList>
    </citation>
    <scope>NUCLEOTIDE SEQUENCE [LARGE SCALE GENOMIC DNA]</scope>
    <source>
        <strain evidence="6 7">NBRC 102604</strain>
    </source>
</reference>
<proteinExistence type="predicted"/>
<dbReference type="PANTHER" id="PTHR23521:SF3">
    <property type="entry name" value="MFS TRANSPORTER"/>
    <property type="match status" value="1"/>
</dbReference>
<evidence type="ECO:0000256" key="4">
    <source>
        <dbReference type="SAM" id="Phobius"/>
    </source>
</evidence>
<evidence type="ECO:0000256" key="2">
    <source>
        <dbReference type="ARBA" id="ARBA00022989"/>
    </source>
</evidence>
<accession>A0ABQ0U1R9</accession>
<dbReference type="InterPro" id="IPR020846">
    <property type="entry name" value="MFS_dom"/>
</dbReference>
<dbReference type="InterPro" id="IPR011701">
    <property type="entry name" value="MFS"/>
</dbReference>
<feature type="transmembrane region" description="Helical" evidence="4">
    <location>
        <begin position="163"/>
        <end position="180"/>
    </location>
</feature>
<feature type="transmembrane region" description="Helical" evidence="4">
    <location>
        <begin position="262"/>
        <end position="282"/>
    </location>
</feature>
<dbReference type="Gene3D" id="1.20.1250.20">
    <property type="entry name" value="MFS general substrate transporter like domains"/>
    <property type="match status" value="1"/>
</dbReference>
<comment type="caution">
    <text evidence="6">The sequence shown here is derived from an EMBL/GenBank/DDBJ whole genome shotgun (WGS) entry which is preliminary data.</text>
</comment>
<keyword evidence="2 4" id="KW-1133">Transmembrane helix</keyword>
<feature type="transmembrane region" description="Helical" evidence="4">
    <location>
        <begin position="201"/>
        <end position="226"/>
    </location>
</feature>
<feature type="transmembrane region" description="Helical" evidence="4">
    <location>
        <begin position="352"/>
        <end position="370"/>
    </location>
</feature>
<dbReference type="EMBL" id="BJUS01000007">
    <property type="protein sequence ID" value="GEK72481.1"/>
    <property type="molecule type" value="Genomic_DNA"/>
</dbReference>
<feature type="domain" description="Major facilitator superfamily (MFS) profile" evidence="5">
    <location>
        <begin position="1"/>
        <end position="388"/>
    </location>
</feature>
<evidence type="ECO:0000313" key="6">
    <source>
        <dbReference type="EMBL" id="GEK72481.1"/>
    </source>
</evidence>
<feature type="transmembrane region" description="Helical" evidence="4">
    <location>
        <begin position="325"/>
        <end position="346"/>
    </location>
</feature>
<organism evidence="6 7">
    <name type="scientific">Halomonas halophila</name>
    <dbReference type="NCBI Taxonomy" id="29573"/>
    <lineage>
        <taxon>Bacteria</taxon>
        <taxon>Pseudomonadati</taxon>
        <taxon>Pseudomonadota</taxon>
        <taxon>Gammaproteobacteria</taxon>
        <taxon>Oceanospirillales</taxon>
        <taxon>Halomonadaceae</taxon>
        <taxon>Halomonas</taxon>
    </lineage>
</organism>
<protein>
    <submittedName>
        <fullName evidence="6">MFS transporter</fullName>
    </submittedName>
</protein>
<dbReference type="PANTHER" id="PTHR23521">
    <property type="entry name" value="TRANSPORTER MFS SUPERFAMILY"/>
    <property type="match status" value="1"/>
</dbReference>
<evidence type="ECO:0000256" key="1">
    <source>
        <dbReference type="ARBA" id="ARBA00022692"/>
    </source>
</evidence>
<feature type="transmembrane region" description="Helical" evidence="4">
    <location>
        <begin position="35"/>
        <end position="58"/>
    </location>
</feature>
<dbReference type="RefSeq" id="WP_222593859.1">
    <property type="nucleotide sequence ID" value="NZ_BJUS01000007.1"/>
</dbReference>
<dbReference type="Pfam" id="PF07690">
    <property type="entry name" value="MFS_1"/>
    <property type="match status" value="1"/>
</dbReference>
<evidence type="ECO:0000259" key="5">
    <source>
        <dbReference type="PROSITE" id="PS50850"/>
    </source>
</evidence>
<feature type="transmembrane region" description="Helical" evidence="4">
    <location>
        <begin position="129"/>
        <end position="151"/>
    </location>
</feature>
<keyword evidence="3 4" id="KW-0472">Membrane</keyword>
<feature type="transmembrane region" description="Helical" evidence="4">
    <location>
        <begin position="70"/>
        <end position="93"/>
    </location>
</feature>
<keyword evidence="1 4" id="KW-0812">Transmembrane</keyword>
<keyword evidence="7" id="KW-1185">Reference proteome</keyword>
<dbReference type="InterPro" id="IPR036259">
    <property type="entry name" value="MFS_trans_sf"/>
</dbReference>
<gene>
    <name evidence="6" type="ORF">HHA04nite_10250</name>
</gene>
<feature type="transmembrane region" description="Helical" evidence="4">
    <location>
        <begin position="232"/>
        <end position="250"/>
    </location>
</feature>